<organism evidence="1">
    <name type="scientific">hydrothermal vent metagenome</name>
    <dbReference type="NCBI Taxonomy" id="652676"/>
    <lineage>
        <taxon>unclassified sequences</taxon>
        <taxon>metagenomes</taxon>
        <taxon>ecological metagenomes</taxon>
    </lineage>
</organism>
<protein>
    <submittedName>
        <fullName evidence="1">Uncharacterized protein</fullName>
    </submittedName>
</protein>
<dbReference type="EMBL" id="UOGA01000230">
    <property type="protein sequence ID" value="VAX22780.1"/>
    <property type="molecule type" value="Genomic_DNA"/>
</dbReference>
<dbReference type="AlphaFoldDB" id="A0A3B1CJG0"/>
<name>A0A3B1CJG0_9ZZZZ</name>
<sequence length="416" mass="43991">MISVRAPSAYLALVMLLIQLASCGSGGGGGGDGSSSSARYVDAVTPSDGSGINYGASPTFIIHNASTARNGSGVYEIVIYSDGGAVNVLASVSGISEDDNGLAVWTPGLAFDESRQYWWKWKAVFGAGSGAKNAESDLLKFFVVKSDAGQGVSPRSGGYMDVNSASFPVFAVFNAYTLPNANVTYDMELYSDPELTALTAYVSGVTQDDSEAYTTFFPGVTLDSGRTYYWLARPVIGGQPLNWRGVYTFTVKNLCEISGSSYAQNAISFTRGEECSLIAFNDPAQALGSPNGSGHDPANYRGFISLSRGGSIVLEMGRTIINRPGNDLRVWEYVSTEELEAFAGQSEIGPWFSLGVEWCGDFCDFDLGKAGLNYARFIKIMDVSSLAGGCYETAGADIDAVYALGAASSSSQCEVF</sequence>
<reference evidence="1" key="1">
    <citation type="submission" date="2018-06" db="EMBL/GenBank/DDBJ databases">
        <authorList>
            <person name="Zhirakovskaya E."/>
        </authorList>
    </citation>
    <scope>NUCLEOTIDE SEQUENCE</scope>
</reference>
<gene>
    <name evidence="1" type="ORF">MNBD_NITROSPINAE04-75</name>
</gene>
<proteinExistence type="predicted"/>
<evidence type="ECO:0000313" key="1">
    <source>
        <dbReference type="EMBL" id="VAX22780.1"/>
    </source>
</evidence>
<accession>A0A3B1CJG0</accession>